<dbReference type="Gene3D" id="3.40.30.10">
    <property type="entry name" value="Glutaredoxin"/>
    <property type="match status" value="1"/>
</dbReference>
<protein>
    <submittedName>
        <fullName evidence="2">DSBA-like thioredoxin domain protein</fullName>
    </submittedName>
</protein>
<sequence>MSIPIPHRPSGVLLGDPAASVTIDVFVDIQCPHSRAIWPNLIAVMEHYKGQSVSLKTHLITLSNHRQAWDMSLGLFALAESDSQKFYRFATFLYERQDTFYNGQFLHKTHEDLRNLVADYAVEHGKVDREAFIERMDSSDVYVQGRTPIRYAATRSVWATPTVFINNAGLVPVDHHSSLEDWQAAIDPLLK</sequence>
<evidence type="ECO:0000313" key="3">
    <source>
        <dbReference type="Proteomes" id="UP000071641"/>
    </source>
</evidence>
<dbReference type="EMBL" id="FIZX01000002">
    <property type="protein sequence ID" value="CZF81336.1"/>
    <property type="molecule type" value="Genomic_DNA"/>
</dbReference>
<proteinExistence type="predicted"/>
<dbReference type="InterPro" id="IPR036249">
    <property type="entry name" value="Thioredoxin-like_sf"/>
</dbReference>
<name>A0A128F4Y0_9GAMM</name>
<reference evidence="3" key="1">
    <citation type="submission" date="2016-02" db="EMBL/GenBank/DDBJ databases">
        <authorList>
            <person name="Rodrigo-Torres Lidia"/>
            <person name="Arahal R.David."/>
        </authorList>
    </citation>
    <scope>NUCLEOTIDE SEQUENCE [LARGE SCALE GENOMIC DNA]</scope>
    <source>
        <strain evidence="3">CECT 9029</strain>
    </source>
</reference>
<dbReference type="PANTHER" id="PTHR33875">
    <property type="entry name" value="OS09G0542200 PROTEIN"/>
    <property type="match status" value="1"/>
</dbReference>
<dbReference type="InterPro" id="IPR012336">
    <property type="entry name" value="Thioredoxin-like_fold"/>
</dbReference>
<dbReference type="SUPFAM" id="SSF52833">
    <property type="entry name" value="Thioredoxin-like"/>
    <property type="match status" value="1"/>
</dbReference>
<feature type="domain" description="Thioredoxin-like fold" evidence="1">
    <location>
        <begin position="10"/>
        <end position="187"/>
    </location>
</feature>
<dbReference type="AlphaFoldDB" id="A0A128F4Y0"/>
<dbReference type="Proteomes" id="UP000071641">
    <property type="component" value="Unassembled WGS sequence"/>
</dbReference>
<dbReference type="OrthoDB" id="6399456at2"/>
<accession>A0A128F4Y0</accession>
<keyword evidence="3" id="KW-1185">Reference proteome</keyword>
<evidence type="ECO:0000313" key="2">
    <source>
        <dbReference type="EMBL" id="CZF81336.1"/>
    </source>
</evidence>
<evidence type="ECO:0000259" key="1">
    <source>
        <dbReference type="Pfam" id="PF13462"/>
    </source>
</evidence>
<dbReference type="RefSeq" id="WP_062663603.1">
    <property type="nucleotide sequence ID" value="NZ_FIZX01000002.1"/>
</dbReference>
<dbReference type="STRING" id="1796497.GCE9029_02544"/>
<dbReference type="Pfam" id="PF13462">
    <property type="entry name" value="Thioredoxin_4"/>
    <property type="match status" value="1"/>
</dbReference>
<organism evidence="2 3">
    <name type="scientific">Grimontia celer</name>
    <dbReference type="NCBI Taxonomy" id="1796497"/>
    <lineage>
        <taxon>Bacteria</taxon>
        <taxon>Pseudomonadati</taxon>
        <taxon>Pseudomonadota</taxon>
        <taxon>Gammaproteobacteria</taxon>
        <taxon>Vibrionales</taxon>
        <taxon>Vibrionaceae</taxon>
        <taxon>Grimontia</taxon>
    </lineage>
</organism>
<gene>
    <name evidence="2" type="ORF">GCE9029_02544</name>
</gene>
<dbReference type="PANTHER" id="PTHR33875:SF2">
    <property type="entry name" value="ACR183CP"/>
    <property type="match status" value="1"/>
</dbReference>